<keyword evidence="3" id="KW-1185">Reference proteome</keyword>
<sequence length="723" mass="79787">MIKVDNINDGDEVFQRCVLVTGRLQDEESNDHVVVETLNETGETIFPKQQWPMCQGYFKALVMLSPGQNKPPLHLAILVAKDSPLLMDCPPAKFGALSNAHSGLEAAIAKFRMTAYMWQALTAEDLWAKGLGRRSFRLEEEWALDTVSAFFATDKIPKMRSTAKIHLVRTTKTVDELRDAQIAQQNPSGSRRDELHEIFTQALKAHGSPFLTEAKPVVAGLILDSHFDVEKKMILGHAALGAHHANGLSLGIFGSHLTYAWPRFLEEVSACLTDLAKPGDTVGNDNNECASMWEACAVGQGAFLHEVGHAFSAPHTSGIMQRGYSPDWPKCFLAETAYCARAATEGVSPVTRDTRNNCVWDMRDALRFHGLPHFRHPGDAFLPTTGIDALLQDDEDFMRLRVLCAAGITHAFFNDKPLPTTTTACTTTDAKNVTPSLSTPATSLSYTIDELEALFPTNQPLNLELLALNGRHRVIDIWQFFSNKSYVRIPGTTIRLRKSAVESNSMHESADDWQWTVMLKKRSRKGTLVAASKIDVRVGCAFDGAIVHYKDGTQVPCGPRGKRGEPDPDMGGHQAKKIALGRGVDVVKVAVNRSGSWDLGGMRLWLSNGRAIGALNKSEGGEIESLVPDVNERIVGFFGTSANWGMCKKFGILTAPKNVELPDSVYDMEELQNIPKGRAHKRVKRSHHKDEESDHTEDEDTETSEDEDNGYDHDSDLETDGDE</sequence>
<name>A0AA39XMJ7_9PEZI</name>
<gene>
    <name evidence="2" type="ORF">B0T17DRAFT_626695</name>
</gene>
<proteinExistence type="predicted"/>
<dbReference type="Proteomes" id="UP001174934">
    <property type="component" value="Unassembled WGS sequence"/>
</dbReference>
<dbReference type="InterPro" id="IPR021917">
    <property type="entry name" value="Unchr_Zn-peptidase-like"/>
</dbReference>
<feature type="compositionally biased region" description="Basic residues" evidence="1">
    <location>
        <begin position="677"/>
        <end position="687"/>
    </location>
</feature>
<feature type="region of interest" description="Disordered" evidence="1">
    <location>
        <begin position="676"/>
        <end position="723"/>
    </location>
</feature>
<dbReference type="InterPro" id="IPR053002">
    <property type="entry name" value="Metalloproteinase_M10B"/>
</dbReference>
<evidence type="ECO:0000256" key="1">
    <source>
        <dbReference type="SAM" id="MobiDB-lite"/>
    </source>
</evidence>
<feature type="compositionally biased region" description="Acidic residues" evidence="1">
    <location>
        <begin position="693"/>
        <end position="709"/>
    </location>
</feature>
<dbReference type="PANTHER" id="PTHR21054">
    <property type="entry name" value="ZINC METALLOPROTEINASE-RELATED"/>
    <property type="match status" value="1"/>
</dbReference>
<reference evidence="2" key="1">
    <citation type="submission" date="2023-06" db="EMBL/GenBank/DDBJ databases">
        <title>Genome-scale phylogeny and comparative genomics of the fungal order Sordariales.</title>
        <authorList>
            <consortium name="Lawrence Berkeley National Laboratory"/>
            <person name="Hensen N."/>
            <person name="Bonometti L."/>
            <person name="Westerberg I."/>
            <person name="Brannstrom I.O."/>
            <person name="Guillou S."/>
            <person name="Cros-Aarteil S."/>
            <person name="Calhoun S."/>
            <person name="Haridas S."/>
            <person name="Kuo A."/>
            <person name="Mondo S."/>
            <person name="Pangilinan J."/>
            <person name="Riley R."/>
            <person name="LaButti K."/>
            <person name="Andreopoulos B."/>
            <person name="Lipzen A."/>
            <person name="Chen C."/>
            <person name="Yanf M."/>
            <person name="Daum C."/>
            <person name="Ng V."/>
            <person name="Clum A."/>
            <person name="Steindorff A."/>
            <person name="Ohm R."/>
            <person name="Martin F."/>
            <person name="Silar P."/>
            <person name="Natvig D."/>
            <person name="Lalanne C."/>
            <person name="Gautier V."/>
            <person name="Ament-velasquez S.L."/>
            <person name="Kruys A."/>
            <person name="Hutchinson M.I."/>
            <person name="Powell A.J."/>
            <person name="Barry K."/>
            <person name="Miller A.N."/>
            <person name="Grigoriev I.V."/>
            <person name="Debuchy R."/>
            <person name="Gladieux P."/>
            <person name="Thoren M.H."/>
            <person name="Johannesson H."/>
        </authorList>
    </citation>
    <scope>NUCLEOTIDE SEQUENCE</scope>
    <source>
        <strain evidence="2">SMH3391-2</strain>
    </source>
</reference>
<accession>A0AA39XMJ7</accession>
<organism evidence="2 3">
    <name type="scientific">Bombardia bombarda</name>
    <dbReference type="NCBI Taxonomy" id="252184"/>
    <lineage>
        <taxon>Eukaryota</taxon>
        <taxon>Fungi</taxon>
        <taxon>Dikarya</taxon>
        <taxon>Ascomycota</taxon>
        <taxon>Pezizomycotina</taxon>
        <taxon>Sordariomycetes</taxon>
        <taxon>Sordariomycetidae</taxon>
        <taxon>Sordariales</taxon>
        <taxon>Lasiosphaeriaceae</taxon>
        <taxon>Bombardia</taxon>
    </lineage>
</organism>
<protein>
    <submittedName>
        <fullName evidence="2">Peptidase family-domain-containing protein</fullName>
    </submittedName>
</protein>
<dbReference type="AlphaFoldDB" id="A0AA39XMJ7"/>
<dbReference type="EMBL" id="JAULSR010000001">
    <property type="protein sequence ID" value="KAK0636797.1"/>
    <property type="molecule type" value="Genomic_DNA"/>
</dbReference>
<dbReference type="Pfam" id="PF12044">
    <property type="entry name" value="Metallopep"/>
    <property type="match status" value="1"/>
</dbReference>
<evidence type="ECO:0000313" key="3">
    <source>
        <dbReference type="Proteomes" id="UP001174934"/>
    </source>
</evidence>
<dbReference type="PANTHER" id="PTHR21054:SF2">
    <property type="entry name" value="MIP04191P"/>
    <property type="match status" value="1"/>
</dbReference>
<comment type="caution">
    <text evidence="2">The sequence shown here is derived from an EMBL/GenBank/DDBJ whole genome shotgun (WGS) entry which is preliminary data.</text>
</comment>
<evidence type="ECO:0000313" key="2">
    <source>
        <dbReference type="EMBL" id="KAK0636797.1"/>
    </source>
</evidence>